<dbReference type="Proteomes" id="UP000007519">
    <property type="component" value="Chromosome"/>
</dbReference>
<dbReference type="HOGENOM" id="CLU_066842_1_1_10"/>
<sequence>MLMNQEEKSPWVLAYASVIGNGHIQSGTPCQDSTAHHRINEDWGVAVVCDGAGSAAQSHIGSDFVARNTAHCLEEVIQRCAWSPSQLPDEQTWRKEAQRALQLVMQRLMQFAEKREIPLPQLACTVLATLYCEGALLTVHIGDGRAAYSDAPGQWKALIAPYRGNEANETVFITSRIWNPAGIEEYIESSVTTGPIRAFALMSDGCEKAAFEVNIFDPKTKKYSDPNRPFPRFFEPNVPGLRQLHKEQKSQAEINTLWSGFLTAGTKQFKHEIDDKSMILAVRLAEVPQEKNI</sequence>
<dbReference type="SUPFAM" id="SSF81606">
    <property type="entry name" value="PP2C-like"/>
    <property type="match status" value="1"/>
</dbReference>
<name>H6L9Q8_SAPGL</name>
<evidence type="ECO:0000259" key="1">
    <source>
        <dbReference type="Pfam" id="PF13672"/>
    </source>
</evidence>
<dbReference type="InterPro" id="IPR036457">
    <property type="entry name" value="PPM-type-like_dom_sf"/>
</dbReference>
<accession>H6L9Q8</accession>
<dbReference type="STRING" id="984262.SGRA_0497"/>
<dbReference type="Gene3D" id="3.60.40.10">
    <property type="entry name" value="PPM-type phosphatase domain"/>
    <property type="match status" value="1"/>
</dbReference>
<evidence type="ECO:0000313" key="3">
    <source>
        <dbReference type="Proteomes" id="UP000007519"/>
    </source>
</evidence>
<dbReference type="Pfam" id="PF13672">
    <property type="entry name" value="PP2C_2"/>
    <property type="match status" value="1"/>
</dbReference>
<keyword evidence="3" id="KW-1185">Reference proteome</keyword>
<evidence type="ECO:0000313" key="2">
    <source>
        <dbReference type="EMBL" id="AFC23236.1"/>
    </source>
</evidence>
<dbReference type="AlphaFoldDB" id="H6L9Q8"/>
<dbReference type="eggNOG" id="COG0631">
    <property type="taxonomic scope" value="Bacteria"/>
</dbReference>
<organism evidence="2 3">
    <name type="scientific">Saprospira grandis (strain Lewin)</name>
    <dbReference type="NCBI Taxonomy" id="984262"/>
    <lineage>
        <taxon>Bacteria</taxon>
        <taxon>Pseudomonadati</taxon>
        <taxon>Bacteroidota</taxon>
        <taxon>Saprospiria</taxon>
        <taxon>Saprospirales</taxon>
        <taxon>Saprospiraceae</taxon>
        <taxon>Saprospira</taxon>
    </lineage>
</organism>
<proteinExistence type="predicted"/>
<dbReference type="InterPro" id="IPR001932">
    <property type="entry name" value="PPM-type_phosphatase-like_dom"/>
</dbReference>
<reference evidence="2 3" key="1">
    <citation type="journal article" date="2012" name="Stand. Genomic Sci.">
        <title>Complete genome sequencing and analysis of Saprospira grandis str. Lewin, a predatory marine bacterium.</title>
        <authorList>
            <person name="Saw J.H."/>
            <person name="Yuryev A."/>
            <person name="Kanbe M."/>
            <person name="Hou S."/>
            <person name="Young A.G."/>
            <person name="Aizawa S."/>
            <person name="Alam M."/>
        </authorList>
    </citation>
    <scope>NUCLEOTIDE SEQUENCE [LARGE SCALE GENOMIC DNA]</scope>
    <source>
        <strain evidence="2 3">Lewin</strain>
    </source>
</reference>
<protein>
    <submittedName>
        <fullName evidence="2">Protein serine/threonine phosphatase</fullName>
    </submittedName>
</protein>
<dbReference type="KEGG" id="sgn:SGRA_0497"/>
<dbReference type="EMBL" id="CP002831">
    <property type="protein sequence ID" value="AFC23236.1"/>
    <property type="molecule type" value="Genomic_DNA"/>
</dbReference>
<feature type="domain" description="PPM-type phosphatase" evidence="1">
    <location>
        <begin position="19"/>
        <end position="235"/>
    </location>
</feature>
<gene>
    <name evidence="2" type="ordered locus">SGRA_0497</name>
</gene>